<keyword evidence="1" id="KW-0863">Zinc-finger</keyword>
<dbReference type="Gene3D" id="3.30.160.60">
    <property type="entry name" value="Classic Zinc Finger"/>
    <property type="match status" value="1"/>
</dbReference>
<keyword evidence="1" id="KW-0862">Zinc</keyword>
<organism evidence="5 6">
    <name type="scientific">Pachysolen tannophilus NRRL Y-2460</name>
    <dbReference type="NCBI Taxonomy" id="669874"/>
    <lineage>
        <taxon>Eukaryota</taxon>
        <taxon>Fungi</taxon>
        <taxon>Dikarya</taxon>
        <taxon>Ascomycota</taxon>
        <taxon>Saccharomycotina</taxon>
        <taxon>Pichiomycetes</taxon>
        <taxon>Pachysolenaceae</taxon>
        <taxon>Pachysolen</taxon>
    </lineage>
</organism>
<protein>
    <recommendedName>
        <fullName evidence="4">U1-type domain-containing protein</fullName>
    </recommendedName>
</protein>
<proteinExistence type="predicted"/>
<evidence type="ECO:0000256" key="3">
    <source>
        <dbReference type="SAM" id="MobiDB-lite"/>
    </source>
</evidence>
<dbReference type="OrthoDB" id="3995164at2759"/>
<accession>A0A1E4TNM7</accession>
<evidence type="ECO:0000256" key="1">
    <source>
        <dbReference type="ARBA" id="ARBA00022771"/>
    </source>
</evidence>
<dbReference type="SMART" id="SM00451">
    <property type="entry name" value="ZnF_U1"/>
    <property type="match status" value="1"/>
</dbReference>
<dbReference type="Proteomes" id="UP000094236">
    <property type="component" value="Unassembled WGS sequence"/>
</dbReference>
<evidence type="ECO:0000313" key="5">
    <source>
        <dbReference type="EMBL" id="ODV93354.1"/>
    </source>
</evidence>
<dbReference type="AlphaFoldDB" id="A0A1E4TNM7"/>
<feature type="compositionally biased region" description="Basic and acidic residues" evidence="3">
    <location>
        <begin position="64"/>
        <end position="75"/>
    </location>
</feature>
<dbReference type="InterPro" id="IPR003604">
    <property type="entry name" value="Matrin/U1-like-C_Znf_C2H2"/>
</dbReference>
<feature type="coiled-coil region" evidence="2">
    <location>
        <begin position="37"/>
        <end position="64"/>
    </location>
</feature>
<feature type="domain" description="U1-type" evidence="4">
    <location>
        <begin position="1"/>
        <end position="36"/>
    </location>
</feature>
<evidence type="ECO:0000313" key="6">
    <source>
        <dbReference type="Proteomes" id="UP000094236"/>
    </source>
</evidence>
<keyword evidence="6" id="KW-1185">Reference proteome</keyword>
<feature type="compositionally biased region" description="Low complexity" evidence="3">
    <location>
        <begin position="132"/>
        <end position="151"/>
    </location>
</feature>
<feature type="compositionally biased region" description="Basic and acidic residues" evidence="3">
    <location>
        <begin position="82"/>
        <end position="94"/>
    </location>
</feature>
<keyword evidence="1" id="KW-0479">Metal-binding</keyword>
<gene>
    <name evidence="5" type="ORF">PACTADRAFT_35979</name>
</gene>
<dbReference type="STRING" id="669874.A0A1E4TNM7"/>
<dbReference type="SUPFAM" id="SSF57667">
    <property type="entry name" value="beta-beta-alpha zinc fingers"/>
    <property type="match status" value="1"/>
</dbReference>
<dbReference type="GO" id="GO:0003676">
    <property type="term" value="F:nucleic acid binding"/>
    <property type="evidence" value="ECO:0007669"/>
    <property type="project" value="InterPro"/>
</dbReference>
<feature type="region of interest" description="Disordered" evidence="3">
    <location>
        <begin position="64"/>
        <end position="192"/>
    </location>
</feature>
<name>A0A1E4TNM7_PACTA</name>
<dbReference type="GO" id="GO:0008270">
    <property type="term" value="F:zinc ion binding"/>
    <property type="evidence" value="ECO:0007669"/>
    <property type="project" value="UniProtKB-KW"/>
</dbReference>
<dbReference type="InterPro" id="IPR036236">
    <property type="entry name" value="Znf_C2H2_sf"/>
</dbReference>
<reference evidence="6" key="1">
    <citation type="submission" date="2016-05" db="EMBL/GenBank/DDBJ databases">
        <title>Comparative genomics of biotechnologically important yeasts.</title>
        <authorList>
            <consortium name="DOE Joint Genome Institute"/>
            <person name="Riley R."/>
            <person name="Haridas S."/>
            <person name="Wolfe K.H."/>
            <person name="Lopes M.R."/>
            <person name="Hittinger C.T."/>
            <person name="Goker M."/>
            <person name="Salamov A."/>
            <person name="Wisecaver J."/>
            <person name="Long T.M."/>
            <person name="Aerts A.L."/>
            <person name="Barry K."/>
            <person name="Choi C."/>
            <person name="Clum A."/>
            <person name="Coughlan A.Y."/>
            <person name="Deshpande S."/>
            <person name="Douglass A.P."/>
            <person name="Hanson S.J."/>
            <person name="Klenk H.-P."/>
            <person name="Labutti K."/>
            <person name="Lapidus A."/>
            <person name="Lindquist E."/>
            <person name="Lipzen A."/>
            <person name="Meier-Kolthoff J.P."/>
            <person name="Ohm R.A."/>
            <person name="Otillar R.P."/>
            <person name="Pangilinan J."/>
            <person name="Peng Y."/>
            <person name="Rokas A."/>
            <person name="Rosa C.A."/>
            <person name="Scheuner C."/>
            <person name="Sibirny A.A."/>
            <person name="Slot J.C."/>
            <person name="Stielow J.B."/>
            <person name="Sun H."/>
            <person name="Kurtzman C.P."/>
            <person name="Blackwell M."/>
            <person name="Grigoriev I.V."/>
            <person name="Jeffries T.W."/>
        </authorList>
    </citation>
    <scope>NUCLEOTIDE SEQUENCE [LARGE SCALE GENOMIC DNA]</scope>
    <source>
        <strain evidence="6">NRRL Y-2460</strain>
    </source>
</reference>
<evidence type="ECO:0000259" key="4">
    <source>
        <dbReference type="SMART" id="SM00451"/>
    </source>
</evidence>
<feature type="compositionally biased region" description="Basic and acidic residues" evidence="3">
    <location>
        <begin position="106"/>
        <end position="131"/>
    </location>
</feature>
<keyword evidence="2" id="KW-0175">Coiled coil</keyword>
<evidence type="ECO:0000256" key="2">
    <source>
        <dbReference type="SAM" id="Coils"/>
    </source>
</evidence>
<sequence>MGKYWCKHCSIFVDENKIQKLRHESSGRHQRNISHLLKSLHEKNKNEKKDLKLAREELERINREIGGEISNDKPKKFIKVPKKIDKDNEQEEKSGVIGNWEPTTNSREEDTSSKDKEIVSNSKQEKVKTIGEQELNEWNLNNEKPLLLSSDSDSDETQKQIPPVIRKRSRIKPERDETSSTNIKFKKRKILK</sequence>
<dbReference type="EMBL" id="KV454018">
    <property type="protein sequence ID" value="ODV93354.1"/>
    <property type="molecule type" value="Genomic_DNA"/>
</dbReference>